<dbReference type="Proteomes" id="UP000247437">
    <property type="component" value="Unassembled WGS sequence"/>
</dbReference>
<name>A0A2W0ES52_PSEJE</name>
<reference evidence="1 2" key="1">
    <citation type="journal article" date="2018" name="Appl. Microbiol. Biotechnol.">
        <title>Characterization of the caprolactam degradation pathway in Pseudomonas jessenii using mass spectrometry-based proteomics.</title>
        <authorList>
            <person name="Otzen M."/>
            <person name="Palacio C."/>
            <person name="Janssen D.B."/>
        </authorList>
    </citation>
    <scope>NUCLEOTIDE SEQUENCE [LARGE SCALE GENOMIC DNA]</scope>
    <source>
        <strain evidence="1 2">GO3</strain>
    </source>
</reference>
<sequence length="112" mass="11803">MARKQGKAGDQDDVKIWTNVSQNPVILADGSMVAAGGQTTPEQAEHAEGSFWEEHGVLVIGTSVLTDDGAGQIEALGAEIEDLRSQLVTSGSEKDALLAEIEELKAKITKAE</sequence>
<dbReference type="RefSeq" id="WP_110658584.1">
    <property type="nucleotide sequence ID" value="NZ_PDLL01000055.1"/>
</dbReference>
<accession>A0A2W0ES52</accession>
<protein>
    <submittedName>
        <fullName evidence="1">Uncharacterized protein</fullName>
    </submittedName>
</protein>
<comment type="caution">
    <text evidence="1">The sequence shown here is derived from an EMBL/GenBank/DDBJ whole genome shotgun (WGS) entry which is preliminary data.</text>
</comment>
<evidence type="ECO:0000313" key="2">
    <source>
        <dbReference type="Proteomes" id="UP000247437"/>
    </source>
</evidence>
<proteinExistence type="predicted"/>
<organism evidence="1 2">
    <name type="scientific">Pseudomonas jessenii</name>
    <dbReference type="NCBI Taxonomy" id="77298"/>
    <lineage>
        <taxon>Bacteria</taxon>
        <taxon>Pseudomonadati</taxon>
        <taxon>Pseudomonadota</taxon>
        <taxon>Gammaproteobacteria</taxon>
        <taxon>Pseudomonadales</taxon>
        <taxon>Pseudomonadaceae</taxon>
        <taxon>Pseudomonas</taxon>
    </lineage>
</organism>
<dbReference type="EMBL" id="PDLL01000055">
    <property type="protein sequence ID" value="PYY71233.1"/>
    <property type="molecule type" value="Genomic_DNA"/>
</dbReference>
<evidence type="ECO:0000313" key="1">
    <source>
        <dbReference type="EMBL" id="PYY71233.1"/>
    </source>
</evidence>
<dbReference type="OrthoDB" id="7014864at2"/>
<gene>
    <name evidence="1" type="ORF">CRX42_07400</name>
</gene>
<dbReference type="AlphaFoldDB" id="A0A2W0ES52"/>